<comment type="subcellular location">
    <subcellularLocation>
        <location evidence="9">Membrane</location>
        <topology evidence="9">Multi-pass membrane protein</topology>
    </subcellularLocation>
</comment>
<dbReference type="InterPro" id="IPR023395">
    <property type="entry name" value="MCP_dom_sf"/>
</dbReference>
<evidence type="ECO:0000313" key="11">
    <source>
        <dbReference type="Proteomes" id="UP000437017"/>
    </source>
</evidence>
<keyword evidence="11" id="KW-1185">Reference proteome</keyword>
<keyword evidence="7" id="KW-0472">Membrane</keyword>
<dbReference type="OrthoDB" id="270584at2759"/>
<dbReference type="GO" id="GO:0005471">
    <property type="term" value="F:ATP:ADP antiporter activity"/>
    <property type="evidence" value="ECO:0007669"/>
    <property type="project" value="UniProtKB-UniRule"/>
</dbReference>
<dbReference type="GO" id="GO:1990544">
    <property type="term" value="P:mitochondrial ATP transmembrane transport"/>
    <property type="evidence" value="ECO:0007669"/>
    <property type="project" value="InterPro"/>
</dbReference>
<feature type="non-terminal residue" evidence="10">
    <location>
        <position position="1"/>
    </location>
</feature>
<evidence type="ECO:0000256" key="9">
    <source>
        <dbReference type="RuleBase" id="RU368008"/>
    </source>
</evidence>
<accession>A0A643BLD6</accession>
<protein>
    <recommendedName>
        <fullName evidence="9">ADP/ATP translocase</fullName>
    </recommendedName>
    <alternativeName>
        <fullName evidence="9">ADP,ATP carrier protein</fullName>
    </alternativeName>
</protein>
<dbReference type="GO" id="GO:0005743">
    <property type="term" value="C:mitochondrial inner membrane"/>
    <property type="evidence" value="ECO:0007669"/>
    <property type="project" value="InterPro"/>
</dbReference>
<comment type="caution">
    <text evidence="10">The sequence shown here is derived from an EMBL/GenBank/DDBJ whole genome shotgun (WGS) entry which is preliminary data.</text>
</comment>
<evidence type="ECO:0000256" key="6">
    <source>
        <dbReference type="ARBA" id="ARBA00022989"/>
    </source>
</evidence>
<evidence type="ECO:0000256" key="2">
    <source>
        <dbReference type="ARBA" id="ARBA00022448"/>
    </source>
</evidence>
<dbReference type="GO" id="GO:0140021">
    <property type="term" value="P:mitochondrial ADP transmembrane transport"/>
    <property type="evidence" value="ECO:0007669"/>
    <property type="project" value="InterPro"/>
</dbReference>
<dbReference type="SUPFAM" id="SSF103506">
    <property type="entry name" value="Mitochondrial carrier"/>
    <property type="match status" value="1"/>
</dbReference>
<dbReference type="PANTHER" id="PTHR45635">
    <property type="entry name" value="ADP,ATP CARRIER PROTEIN 1-RELATED-RELATED"/>
    <property type="match status" value="1"/>
</dbReference>
<evidence type="ECO:0000256" key="5">
    <source>
        <dbReference type="ARBA" id="ARBA00022737"/>
    </source>
</evidence>
<evidence type="ECO:0000256" key="4">
    <source>
        <dbReference type="ARBA" id="ARBA00022692"/>
    </source>
</evidence>
<reference evidence="10 11" key="1">
    <citation type="journal article" date="2019" name="PLoS ONE">
        <title>Genomic analyses reveal an absence of contemporary introgressive admixture between fin whales and blue whales, despite known hybrids.</title>
        <authorList>
            <person name="Westbury M.V."/>
            <person name="Petersen B."/>
            <person name="Lorenzen E.D."/>
        </authorList>
    </citation>
    <scope>NUCLEOTIDE SEQUENCE [LARGE SCALE GENOMIC DNA]</scope>
    <source>
        <strain evidence="10">FinWhale-01</strain>
    </source>
</reference>
<evidence type="ECO:0000256" key="3">
    <source>
        <dbReference type="ARBA" id="ARBA00022449"/>
    </source>
</evidence>
<dbReference type="PANTHER" id="PTHR45635:SF13">
    <property type="entry name" value="ADP_ATP TRANSLOCASE 3"/>
    <property type="match status" value="1"/>
</dbReference>
<dbReference type="Proteomes" id="UP000437017">
    <property type="component" value="Unassembled WGS sequence"/>
</dbReference>
<gene>
    <name evidence="10" type="ORF">E2I00_012723</name>
</gene>
<evidence type="ECO:0000256" key="7">
    <source>
        <dbReference type="ARBA" id="ARBA00023136"/>
    </source>
</evidence>
<dbReference type="EMBL" id="SGJD01013412">
    <property type="protein sequence ID" value="KAB0388673.1"/>
    <property type="molecule type" value="Genomic_DNA"/>
</dbReference>
<dbReference type="GO" id="GO:1901029">
    <property type="term" value="P:negative regulation of mitochondrial outer membrane permeabilization involved in apoptotic signaling pathway"/>
    <property type="evidence" value="ECO:0007669"/>
    <property type="project" value="TreeGrafter"/>
</dbReference>
<evidence type="ECO:0000256" key="1">
    <source>
        <dbReference type="ARBA" id="ARBA00006375"/>
    </source>
</evidence>
<dbReference type="AlphaFoldDB" id="A0A643BLD6"/>
<keyword evidence="4" id="KW-0812">Transmembrane</keyword>
<keyword evidence="5" id="KW-0677">Repeat</keyword>
<keyword evidence="2 9" id="KW-0813">Transport</keyword>
<dbReference type="InterPro" id="IPR002113">
    <property type="entry name" value="ADT_euk_type"/>
</dbReference>
<keyword evidence="3" id="KW-0050">Antiport</keyword>
<comment type="subunit">
    <text evidence="9">Monomer.</text>
</comment>
<comment type="catalytic activity">
    <reaction evidence="8">
        <text>H(+)(in) = H(+)(out)</text>
        <dbReference type="Rhea" id="RHEA:34979"/>
        <dbReference type="ChEBI" id="CHEBI:15378"/>
    </reaction>
</comment>
<dbReference type="PRINTS" id="PR00927">
    <property type="entry name" value="ADPTRNSLCASE"/>
</dbReference>
<evidence type="ECO:0000256" key="8">
    <source>
        <dbReference type="ARBA" id="ARBA00024169"/>
    </source>
</evidence>
<keyword evidence="6" id="KW-1133">Transmembrane helix</keyword>
<evidence type="ECO:0000313" key="10">
    <source>
        <dbReference type="EMBL" id="KAB0388673.1"/>
    </source>
</evidence>
<comment type="similarity">
    <text evidence="1 9">Belongs to the mitochondrial carrier (TC 2.A.29) family.</text>
</comment>
<name>A0A643BLD6_BALPH</name>
<proteinExistence type="inferred from homology"/>
<dbReference type="PRINTS" id="PR00926">
    <property type="entry name" value="MITOCARRIER"/>
</dbReference>
<comment type="function">
    <text evidence="9">Catalyzes the exchange of ADP and ATP across the membrane.</text>
</comment>
<dbReference type="Gene3D" id="1.50.40.10">
    <property type="entry name" value="Mitochondrial carrier domain"/>
    <property type="match status" value="1"/>
</dbReference>
<organism evidence="10 11">
    <name type="scientific">Balaenoptera physalus</name>
    <name type="common">Fin whale</name>
    <name type="synonym">Balaena physalus</name>
    <dbReference type="NCBI Taxonomy" id="9770"/>
    <lineage>
        <taxon>Eukaryota</taxon>
        <taxon>Metazoa</taxon>
        <taxon>Chordata</taxon>
        <taxon>Craniata</taxon>
        <taxon>Vertebrata</taxon>
        <taxon>Euteleostomi</taxon>
        <taxon>Mammalia</taxon>
        <taxon>Eutheria</taxon>
        <taxon>Laurasiatheria</taxon>
        <taxon>Artiodactyla</taxon>
        <taxon>Whippomorpha</taxon>
        <taxon>Cetacea</taxon>
        <taxon>Mysticeti</taxon>
        <taxon>Balaenopteridae</taxon>
        <taxon>Balaenoptera</taxon>
    </lineage>
</organism>
<sequence>RSAPSDLVFLPECSQWEKAVPERYNLAEPIAARSNSPELPRQAHFNSGWDIRTGCEPPPFGRYVYRAHVFPAGIEEKHLLFPSILWGKHFLSRSGLWLWPRWMGKTAVQLQHTSKQIAADKQYKGIVDCIVRIPKEQGVLSFWTDNLGHPLLPTQVLNPAFKDKYKQSFLGALDKHTQFWKYFAGNLASDPPPSCFVYPLDFTRTHLAADFGKSAIEFKGLGDWCRSPGLMASGGFSVSVQSIIYQATYFGMYDSAKVMLLDSKNVTAVASMVSYPFSTKWWQMMMQSGHKGANIIRKGQSLLQGRLSNVLCLMGGAFMLVLYDDLKEVI</sequence>
<dbReference type="InterPro" id="IPR002067">
    <property type="entry name" value="MCP"/>
</dbReference>